<evidence type="ECO:0000313" key="3">
    <source>
        <dbReference type="Proteomes" id="UP000533476"/>
    </source>
</evidence>
<dbReference type="Pfam" id="PF01243">
    <property type="entry name" value="PNPOx_N"/>
    <property type="match status" value="1"/>
</dbReference>
<dbReference type="RefSeq" id="WP_169100179.1">
    <property type="nucleotide sequence ID" value="NZ_JABBVZ010000041.1"/>
</dbReference>
<comment type="caution">
    <text evidence="2">The sequence shown here is derived from an EMBL/GenBank/DDBJ whole genome shotgun (WGS) entry which is preliminary data.</text>
</comment>
<evidence type="ECO:0000259" key="1">
    <source>
        <dbReference type="Pfam" id="PF01243"/>
    </source>
</evidence>
<dbReference type="Gene3D" id="2.30.110.10">
    <property type="entry name" value="Electron Transport, Fmn-binding Protein, Chain A"/>
    <property type="match status" value="1"/>
</dbReference>
<dbReference type="EMBL" id="JABBVZ010000041">
    <property type="protein sequence ID" value="NMP23157.1"/>
    <property type="molecule type" value="Genomic_DNA"/>
</dbReference>
<dbReference type="Proteomes" id="UP000533476">
    <property type="component" value="Unassembled WGS sequence"/>
</dbReference>
<sequence>MTPFQDTVSTEYELRELLGHPSRLVQNKVIDRLDGHCRSFIASSPLLFLATADATGCCDVSPRGDCPGFVQVLDDSHLLIPERLGNRRLDSFRNILSNAHVGLIFLIPGLDETLRVNGRACIVKDSDLLTSMAVRGRVPTVAIGVTVEECYVHCAKAFRRSQTWHSSSWPESVPDVAQILADHVQLEGYNRETVAQSLDKSYRETLY</sequence>
<reference evidence="2 3" key="1">
    <citation type="submission" date="2020-04" db="EMBL/GenBank/DDBJ databases">
        <authorList>
            <person name="Zhang R."/>
            <person name="Schippers A."/>
        </authorList>
    </citation>
    <scope>NUCLEOTIDE SEQUENCE [LARGE SCALE GENOMIC DNA]</scope>
    <source>
        <strain evidence="2 3">DSM 109850</strain>
    </source>
</reference>
<keyword evidence="3" id="KW-1185">Reference proteome</keyword>
<organism evidence="2 3">
    <name type="scientific">Sulfobacillus harzensis</name>
    <dbReference type="NCBI Taxonomy" id="2729629"/>
    <lineage>
        <taxon>Bacteria</taxon>
        <taxon>Bacillati</taxon>
        <taxon>Bacillota</taxon>
        <taxon>Clostridia</taxon>
        <taxon>Eubacteriales</taxon>
        <taxon>Clostridiales Family XVII. Incertae Sedis</taxon>
        <taxon>Sulfobacillus</taxon>
    </lineage>
</organism>
<protein>
    <submittedName>
        <fullName evidence="2">Pyridoxamine 5'-phosphate oxidase family protein</fullName>
    </submittedName>
</protein>
<accession>A0A7Y0L4H2</accession>
<dbReference type="PANTHER" id="PTHR42815">
    <property type="entry name" value="FAD-BINDING, PUTATIVE (AFU_ORTHOLOGUE AFUA_6G07600)-RELATED"/>
    <property type="match status" value="1"/>
</dbReference>
<dbReference type="PANTHER" id="PTHR42815:SF2">
    <property type="entry name" value="FAD-BINDING, PUTATIVE (AFU_ORTHOLOGUE AFUA_6G07600)-RELATED"/>
    <property type="match status" value="1"/>
</dbReference>
<dbReference type="InterPro" id="IPR024029">
    <property type="entry name" value="Pyridox_Oxase_FMN-dep"/>
</dbReference>
<name>A0A7Y0L4H2_9FIRM</name>
<dbReference type="InterPro" id="IPR011576">
    <property type="entry name" value="Pyridox_Oxase_N"/>
</dbReference>
<dbReference type="SUPFAM" id="SSF50475">
    <property type="entry name" value="FMN-binding split barrel"/>
    <property type="match status" value="1"/>
</dbReference>
<gene>
    <name evidence="2" type="ORF">HIJ39_12480</name>
</gene>
<evidence type="ECO:0000313" key="2">
    <source>
        <dbReference type="EMBL" id="NMP23157.1"/>
    </source>
</evidence>
<dbReference type="NCBIfam" id="TIGR04025">
    <property type="entry name" value="PPOX_FMN_DR2398"/>
    <property type="match status" value="1"/>
</dbReference>
<feature type="domain" description="Pyridoxamine 5'-phosphate oxidase N-terminal" evidence="1">
    <location>
        <begin position="34"/>
        <end position="154"/>
    </location>
</feature>
<dbReference type="AlphaFoldDB" id="A0A7Y0L4H2"/>
<dbReference type="InterPro" id="IPR012349">
    <property type="entry name" value="Split_barrel_FMN-bd"/>
</dbReference>
<proteinExistence type="predicted"/>